<dbReference type="RefSeq" id="WP_101780266.1">
    <property type="nucleotide sequence ID" value="NZ_OBQK01000001.1"/>
</dbReference>
<feature type="region of interest" description="Disordered" evidence="1">
    <location>
        <begin position="1"/>
        <end position="67"/>
    </location>
</feature>
<evidence type="ECO:0000313" key="2">
    <source>
        <dbReference type="EMBL" id="SOC52445.1"/>
    </source>
</evidence>
<gene>
    <name evidence="2" type="ORF">SAMN05421879_101561</name>
</gene>
<keyword evidence="3" id="KW-1185">Reference proteome</keyword>
<feature type="compositionally biased region" description="Low complexity" evidence="1">
    <location>
        <begin position="30"/>
        <end position="43"/>
    </location>
</feature>
<protein>
    <submittedName>
        <fullName evidence="2">Uncharacterized protein</fullName>
    </submittedName>
</protein>
<dbReference type="AlphaFoldDB" id="A0A285VEA0"/>
<organism evidence="2 3">
    <name type="scientific">Ornithinimicrobium cerasi</name>
    <dbReference type="NCBI Taxonomy" id="2248773"/>
    <lineage>
        <taxon>Bacteria</taxon>
        <taxon>Bacillati</taxon>
        <taxon>Actinomycetota</taxon>
        <taxon>Actinomycetes</taxon>
        <taxon>Micrococcales</taxon>
        <taxon>Ornithinimicrobiaceae</taxon>
        <taxon>Ornithinimicrobium</taxon>
    </lineage>
</organism>
<accession>A0A285VEA0</accession>
<name>A0A285VEA0_9MICO</name>
<dbReference type="EMBL" id="OBQK01000001">
    <property type="protein sequence ID" value="SOC52445.1"/>
    <property type="molecule type" value="Genomic_DNA"/>
</dbReference>
<dbReference type="Proteomes" id="UP000219688">
    <property type="component" value="Unassembled WGS sequence"/>
</dbReference>
<sequence length="67" mass="6806">MSETTNTPEPDDEQGTFVGGSFGPPDTEDPATTAAAPDAQEQTGMELAGGVEDASTEPAPGERNEPV</sequence>
<reference evidence="3" key="1">
    <citation type="submission" date="2017-08" db="EMBL/GenBank/DDBJ databases">
        <authorList>
            <person name="Varghese N."/>
            <person name="Submissions S."/>
        </authorList>
    </citation>
    <scope>NUCLEOTIDE SEQUENCE [LARGE SCALE GENOMIC DNA]</scope>
    <source>
        <strain evidence="3">USBA17B2</strain>
    </source>
</reference>
<proteinExistence type="predicted"/>
<evidence type="ECO:0000313" key="3">
    <source>
        <dbReference type="Proteomes" id="UP000219688"/>
    </source>
</evidence>
<evidence type="ECO:0000256" key="1">
    <source>
        <dbReference type="SAM" id="MobiDB-lite"/>
    </source>
</evidence>